<reference evidence="1 2" key="1">
    <citation type="journal article" date="2019" name="Int. J. Syst. Evol. Microbiol.">
        <title>The Global Catalogue of Microorganisms (GCM) 10K type strain sequencing project: providing services to taxonomists for standard genome sequencing and annotation.</title>
        <authorList>
            <consortium name="The Broad Institute Genomics Platform"/>
            <consortium name="The Broad Institute Genome Sequencing Center for Infectious Disease"/>
            <person name="Wu L."/>
            <person name="Ma J."/>
        </authorList>
    </citation>
    <scope>NUCLEOTIDE SEQUENCE [LARGE SCALE GENOMIC DNA]</scope>
    <source>
        <strain evidence="1 2">JCM 15976</strain>
    </source>
</reference>
<dbReference type="PANTHER" id="PTHR40257:SF1">
    <property type="entry name" value="DUF1330 DOMAIN-CONTAINING PROTEIN"/>
    <property type="match status" value="1"/>
</dbReference>
<keyword evidence="2" id="KW-1185">Reference proteome</keyword>
<dbReference type="Proteomes" id="UP001500736">
    <property type="component" value="Unassembled WGS sequence"/>
</dbReference>
<accession>A0ABN1JU25</accession>
<dbReference type="SUPFAM" id="SSF54909">
    <property type="entry name" value="Dimeric alpha+beta barrel"/>
    <property type="match status" value="1"/>
</dbReference>
<sequence length="155" mass="17815">MDNLKQSLEIEKNMSKYLDASLEAGKEFYKNFKDKGKVLMLNLLKFRVTADYSGIDKLKPNTEISGEEAYQLYIKSTLPELEKAGSRIVYFGRSLNFLIGPESEKWDAILLVEHESVLKFMEFAQNPDYLKNAGHRIAALEDSRLLPSNEIKNYI</sequence>
<name>A0ABN1JU25_9FLAO</name>
<comment type="caution">
    <text evidence="1">The sequence shown here is derived from an EMBL/GenBank/DDBJ whole genome shotgun (WGS) entry which is preliminary data.</text>
</comment>
<gene>
    <name evidence="1" type="ORF">GCM10009431_23140</name>
</gene>
<organism evidence="1 2">
    <name type="scientific">Gaetbulibacter jejuensis</name>
    <dbReference type="NCBI Taxonomy" id="584607"/>
    <lineage>
        <taxon>Bacteria</taxon>
        <taxon>Pseudomonadati</taxon>
        <taxon>Bacteroidota</taxon>
        <taxon>Flavobacteriia</taxon>
        <taxon>Flavobacteriales</taxon>
        <taxon>Flavobacteriaceae</taxon>
        <taxon>Gaetbulibacter</taxon>
    </lineage>
</organism>
<dbReference type="EMBL" id="BAAAGF010000003">
    <property type="protein sequence ID" value="GAA0746625.1"/>
    <property type="molecule type" value="Genomic_DNA"/>
</dbReference>
<evidence type="ECO:0000313" key="1">
    <source>
        <dbReference type="EMBL" id="GAA0746625.1"/>
    </source>
</evidence>
<dbReference type="Gene3D" id="3.30.70.100">
    <property type="match status" value="1"/>
</dbReference>
<evidence type="ECO:0000313" key="2">
    <source>
        <dbReference type="Proteomes" id="UP001500736"/>
    </source>
</evidence>
<proteinExistence type="predicted"/>
<dbReference type="PANTHER" id="PTHR40257">
    <property type="match status" value="1"/>
</dbReference>
<dbReference type="InterPro" id="IPR011008">
    <property type="entry name" value="Dimeric_a/b-barrel"/>
</dbReference>
<protein>
    <submittedName>
        <fullName evidence="1">DUF1330 domain-containing protein</fullName>
    </submittedName>
</protein>